<dbReference type="PANTHER" id="PTHR12526">
    <property type="entry name" value="GLYCOSYLTRANSFERASE"/>
    <property type="match status" value="1"/>
</dbReference>
<feature type="domain" description="Glycosyltransferase subfamily 4-like N-terminal" evidence="3">
    <location>
        <begin position="21"/>
        <end position="176"/>
    </location>
</feature>
<dbReference type="Pfam" id="PF13439">
    <property type="entry name" value="Glyco_transf_4"/>
    <property type="match status" value="1"/>
</dbReference>
<evidence type="ECO:0000313" key="4">
    <source>
        <dbReference type="EMBL" id="RSK40829.1"/>
    </source>
</evidence>
<keyword evidence="2 4" id="KW-0808">Transferase</keyword>
<dbReference type="OrthoDB" id="655095at2"/>
<name>A0A3R9MU46_9BACT</name>
<keyword evidence="5" id="KW-1185">Reference proteome</keyword>
<proteinExistence type="predicted"/>
<evidence type="ECO:0000259" key="3">
    <source>
        <dbReference type="Pfam" id="PF13439"/>
    </source>
</evidence>
<organism evidence="4 5">
    <name type="scientific">Hymenobacter perfusus</name>
    <dbReference type="NCBI Taxonomy" id="1236770"/>
    <lineage>
        <taxon>Bacteria</taxon>
        <taxon>Pseudomonadati</taxon>
        <taxon>Bacteroidota</taxon>
        <taxon>Cytophagia</taxon>
        <taxon>Cytophagales</taxon>
        <taxon>Hymenobacteraceae</taxon>
        <taxon>Hymenobacter</taxon>
    </lineage>
</organism>
<dbReference type="Pfam" id="PF13692">
    <property type="entry name" value="Glyco_trans_1_4"/>
    <property type="match status" value="1"/>
</dbReference>
<dbReference type="CDD" id="cd03801">
    <property type="entry name" value="GT4_PimA-like"/>
    <property type="match status" value="1"/>
</dbReference>
<dbReference type="RefSeq" id="WP_125439933.1">
    <property type="nucleotide sequence ID" value="NZ_RWIU01000007.1"/>
</dbReference>
<dbReference type="PANTHER" id="PTHR12526:SF510">
    <property type="entry name" value="D-INOSITOL 3-PHOSPHATE GLYCOSYLTRANSFERASE"/>
    <property type="match status" value="1"/>
</dbReference>
<sequence length="388" mass="42454">MARILCVLHEASRTGAPFTQLHLMRWLRQHSGHELMLVLLRGGALEPEFAQVSQVEVITPTYVPGRSLAARVFSRLGQVVASNEKRVLKAAQQFAPDVIYANTAVVVEFAAQLKRLLGVPLISNLHELETTFYYHSKAEFANSAAQVDAFVMGSEAVRQYYLQEFGVAPERAHRIYDFTGPVPKAAPVLRDIRAELGLAPGTRLVGGMASLGWRKGPDLFVDVARRIAAQTEDVHCLWVGGNTLSGTYQELQRDVRLLGLEHRVTLAGEQADIASYYAAFDVFLLTSREDPFPLVCLEAALSETPVLCFANSGGMPEFVQDDAGVVVPYLDTAAMAQQALNLLNDDDRRRQLGHTAQQRVLSSHTIDAVGPAILQLIEATIATRPVGA</sequence>
<keyword evidence="1" id="KW-0328">Glycosyltransferase</keyword>
<dbReference type="Proteomes" id="UP000270291">
    <property type="component" value="Unassembled WGS sequence"/>
</dbReference>
<dbReference type="AlphaFoldDB" id="A0A3R9MU46"/>
<gene>
    <name evidence="4" type="ORF">EI293_17925</name>
</gene>
<evidence type="ECO:0000256" key="2">
    <source>
        <dbReference type="ARBA" id="ARBA00022679"/>
    </source>
</evidence>
<dbReference type="EMBL" id="RWIU01000007">
    <property type="protein sequence ID" value="RSK40829.1"/>
    <property type="molecule type" value="Genomic_DNA"/>
</dbReference>
<protein>
    <submittedName>
        <fullName evidence="4">Glycosyltransferase family 1 protein</fullName>
    </submittedName>
</protein>
<evidence type="ECO:0000313" key="5">
    <source>
        <dbReference type="Proteomes" id="UP000270291"/>
    </source>
</evidence>
<reference evidence="4 5" key="1">
    <citation type="submission" date="2018-12" db="EMBL/GenBank/DDBJ databases">
        <authorList>
            <person name="Feng G."/>
            <person name="Zhu H."/>
        </authorList>
    </citation>
    <scope>NUCLEOTIDE SEQUENCE [LARGE SCALE GENOMIC DNA]</scope>
    <source>
        <strain evidence="4 5">LMG 26000</strain>
    </source>
</reference>
<evidence type="ECO:0000256" key="1">
    <source>
        <dbReference type="ARBA" id="ARBA00022676"/>
    </source>
</evidence>
<dbReference type="Gene3D" id="3.40.50.2000">
    <property type="entry name" value="Glycogen Phosphorylase B"/>
    <property type="match status" value="2"/>
</dbReference>
<dbReference type="GO" id="GO:0016757">
    <property type="term" value="F:glycosyltransferase activity"/>
    <property type="evidence" value="ECO:0007669"/>
    <property type="project" value="UniProtKB-KW"/>
</dbReference>
<accession>A0A3R9MU46</accession>
<dbReference type="SUPFAM" id="SSF53756">
    <property type="entry name" value="UDP-Glycosyltransferase/glycogen phosphorylase"/>
    <property type="match status" value="1"/>
</dbReference>
<dbReference type="InterPro" id="IPR028098">
    <property type="entry name" value="Glyco_trans_4-like_N"/>
</dbReference>
<comment type="caution">
    <text evidence="4">The sequence shown here is derived from an EMBL/GenBank/DDBJ whole genome shotgun (WGS) entry which is preliminary data.</text>
</comment>